<dbReference type="InterPro" id="IPR055079">
    <property type="entry name" value="POP1_C"/>
</dbReference>
<dbReference type="PANTHER" id="PTHR22731">
    <property type="entry name" value="RIBONUCLEASES P/MRP PROTEIN SUBUNIT POP1"/>
    <property type="match status" value="1"/>
</dbReference>
<keyword evidence="3" id="KW-0539">Nucleus</keyword>
<dbReference type="Pfam" id="PF08170">
    <property type="entry name" value="POPLD"/>
    <property type="match status" value="1"/>
</dbReference>
<protein>
    <recommendedName>
        <fullName evidence="10">Pop1 N-terminal domain-containing protein</fullName>
    </recommendedName>
</protein>
<dbReference type="InParanoid" id="A0A1V8SSF3"/>
<proteinExistence type="predicted"/>
<name>A0A1V8SSF3_9PEZI</name>
<dbReference type="EMBL" id="NAJO01000028">
    <property type="protein sequence ID" value="OQO02093.1"/>
    <property type="molecule type" value="Genomic_DNA"/>
</dbReference>
<dbReference type="InterPro" id="IPR039182">
    <property type="entry name" value="Pop1"/>
</dbReference>
<dbReference type="PANTHER" id="PTHR22731:SF3">
    <property type="entry name" value="RIBONUCLEASES P_MRP PROTEIN SUBUNIT POP1"/>
    <property type="match status" value="1"/>
</dbReference>
<evidence type="ECO:0000313" key="8">
    <source>
        <dbReference type="EMBL" id="OQO02093.1"/>
    </source>
</evidence>
<organism evidence="8 9">
    <name type="scientific">Cryoendolithus antarcticus</name>
    <dbReference type="NCBI Taxonomy" id="1507870"/>
    <lineage>
        <taxon>Eukaryota</taxon>
        <taxon>Fungi</taxon>
        <taxon>Dikarya</taxon>
        <taxon>Ascomycota</taxon>
        <taxon>Pezizomycotina</taxon>
        <taxon>Dothideomycetes</taxon>
        <taxon>Dothideomycetidae</taxon>
        <taxon>Cladosporiales</taxon>
        <taxon>Cladosporiaceae</taxon>
        <taxon>Cryoendolithus</taxon>
    </lineage>
</organism>
<feature type="compositionally biased region" description="Basic residues" evidence="4">
    <location>
        <begin position="108"/>
        <end position="122"/>
    </location>
</feature>
<keyword evidence="2" id="KW-0819">tRNA processing</keyword>
<feature type="domain" description="POPLD" evidence="6">
    <location>
        <begin position="565"/>
        <end position="670"/>
    </location>
</feature>
<evidence type="ECO:0000256" key="4">
    <source>
        <dbReference type="SAM" id="MobiDB-lite"/>
    </source>
</evidence>
<evidence type="ECO:0000313" key="9">
    <source>
        <dbReference type="Proteomes" id="UP000192596"/>
    </source>
</evidence>
<reference evidence="9" key="1">
    <citation type="submission" date="2017-03" db="EMBL/GenBank/DDBJ databases">
        <title>Genomes of endolithic fungi from Antarctica.</title>
        <authorList>
            <person name="Coleine C."/>
            <person name="Masonjones S."/>
            <person name="Stajich J.E."/>
        </authorList>
    </citation>
    <scope>NUCLEOTIDE SEQUENCE [LARGE SCALE GENOMIC DNA]</scope>
    <source>
        <strain evidence="9">CCFEE 5527</strain>
    </source>
</reference>
<dbReference type="STRING" id="1507870.A0A1V8SSF3"/>
<gene>
    <name evidence="8" type="ORF">B0A48_11645</name>
</gene>
<evidence type="ECO:0000259" key="6">
    <source>
        <dbReference type="Pfam" id="PF08170"/>
    </source>
</evidence>
<comment type="subcellular location">
    <subcellularLocation>
        <location evidence="1">Nucleus</location>
    </subcellularLocation>
</comment>
<evidence type="ECO:0000256" key="1">
    <source>
        <dbReference type="ARBA" id="ARBA00004123"/>
    </source>
</evidence>
<dbReference type="GO" id="GO:0000172">
    <property type="term" value="C:ribonuclease MRP complex"/>
    <property type="evidence" value="ECO:0007669"/>
    <property type="project" value="InterPro"/>
</dbReference>
<dbReference type="InterPro" id="IPR012590">
    <property type="entry name" value="POPLD_dom"/>
</dbReference>
<feature type="domain" description="POP1 C-terminal" evidence="7">
    <location>
        <begin position="771"/>
        <end position="923"/>
    </location>
</feature>
<dbReference type="FunCoup" id="A0A1V8SSF3">
    <property type="interactions" value="183"/>
</dbReference>
<keyword evidence="9" id="KW-1185">Reference proteome</keyword>
<feature type="region of interest" description="Disordered" evidence="4">
    <location>
        <begin position="108"/>
        <end position="146"/>
    </location>
</feature>
<evidence type="ECO:0000259" key="7">
    <source>
        <dbReference type="Pfam" id="PF22770"/>
    </source>
</evidence>
<feature type="region of interest" description="Disordered" evidence="4">
    <location>
        <begin position="1"/>
        <end position="62"/>
    </location>
</feature>
<evidence type="ECO:0008006" key="10">
    <source>
        <dbReference type="Google" id="ProtNLM"/>
    </source>
</evidence>
<dbReference type="OrthoDB" id="442863at2759"/>
<evidence type="ECO:0000256" key="3">
    <source>
        <dbReference type="ARBA" id="ARBA00023242"/>
    </source>
</evidence>
<feature type="compositionally biased region" description="Basic and acidic residues" evidence="4">
    <location>
        <begin position="123"/>
        <end position="145"/>
    </location>
</feature>
<evidence type="ECO:0000256" key="2">
    <source>
        <dbReference type="ARBA" id="ARBA00022694"/>
    </source>
</evidence>
<dbReference type="Pfam" id="PF06978">
    <property type="entry name" value="POP1_N"/>
    <property type="match status" value="1"/>
</dbReference>
<dbReference type="GO" id="GO:0005655">
    <property type="term" value="C:nucleolar ribonuclease P complex"/>
    <property type="evidence" value="ECO:0007669"/>
    <property type="project" value="InterPro"/>
</dbReference>
<dbReference type="Proteomes" id="UP000192596">
    <property type="component" value="Unassembled WGS sequence"/>
</dbReference>
<dbReference type="InterPro" id="IPR009723">
    <property type="entry name" value="Pop1_N"/>
</dbReference>
<comment type="caution">
    <text evidence="8">The sequence shown here is derived from an EMBL/GenBank/DDBJ whole genome shotgun (WGS) entry which is preliminary data.</text>
</comment>
<dbReference type="Pfam" id="PF22770">
    <property type="entry name" value="POP1_C"/>
    <property type="match status" value="1"/>
</dbReference>
<feature type="domain" description="Pop1 N-terminal" evidence="5">
    <location>
        <begin position="74"/>
        <end position="296"/>
    </location>
</feature>
<dbReference type="AlphaFoldDB" id="A0A1V8SSF3"/>
<sequence>MPPKAPPLAKATTQQSKKRKDPPSSANNTLNGPSKKPRPNGANSQTSKVRDARTLATQTTSKAFKHGELDVDKFVRSREYEIRALEQGLVRSKKALTKRAFQQVPKELRRRTASHNVKKVPKRLQERAKREMKDDKTPTGAARREKPTRHMRLRLETAKKLRALGAKRKAAVEKEKSETVTVKAIVDPAQPSTAPVSPTKPGLLRTRKPKPKKAALADLPVPKVKFRKRQKDKSWLPTHLFHAKRARMTPPKQPLWRFSLPLTPTVKSYRPTHRAASERGAVCWDVSYVSTIALHGREASIVGMLRALGVDSAALGAKGKKWREGKRAMDSLLHEREAPFAPIAPVVILWCPSDGKGAEDSRKRPCFLRVHPSAFFQLWEEVLRLGKVAKPAVMVEDLRYDIGGIDVIGPASTEALLSALWLSVLDDSAADTHIDPIATTFTGLAGLTNPAILPTGALLSLTTQDPRLHHPPRPGKCVNTAESQRKLLELIAAWPPDSHDLSSGVFDRKTRLRASSALPSQKAINRRKALATPGQYPEPIPKDPKIPVLLFGSPSKHKSKSQQATWHLILPWKCVQPVWYSLMYTPLSTGQQPRFEGQDEQKQLTLERGEPWFPGDFPGTKADWEWEVKEAGRRFEDWKKRPKSKRISWEAVDLGDGKKGEVGMGWACDWTRLVDGPEIVAEGDGGEAMDVDPPAAPEAITIKDTATAHGQSPGKDTAPPAATAAPITTPVLPVLPSFPSEPPTHLQHIPSTQAHALLITPSVPPKIPTNALITVRVNLLPRGLPTACARIYRLPFSPTQRAAWLTLHPRHKPPKSATRALPDKATLATLPNHEQRRILAASLLEPPRAGEDKYPACPAEEDLIGFVTSGNYDLGGGKGVGVGSLLLRRLMERGEKMAEGEGGRYCVVRNSGESVGRLGMWEVV</sequence>
<evidence type="ECO:0000259" key="5">
    <source>
        <dbReference type="Pfam" id="PF06978"/>
    </source>
</evidence>
<accession>A0A1V8SSF3</accession>
<feature type="region of interest" description="Disordered" evidence="4">
    <location>
        <begin position="191"/>
        <end position="212"/>
    </location>
</feature>
<dbReference type="GO" id="GO:0001682">
    <property type="term" value="P:tRNA 5'-leader removal"/>
    <property type="evidence" value="ECO:0007669"/>
    <property type="project" value="InterPro"/>
</dbReference>